<dbReference type="EnsemblPlants" id="Pp3c6_7610V3.7">
    <property type="protein sequence ID" value="Pp3c6_7610V3.7"/>
    <property type="gene ID" value="Pp3c6_7610"/>
</dbReference>
<feature type="region of interest" description="Disordered" evidence="1">
    <location>
        <begin position="82"/>
        <end position="105"/>
    </location>
</feature>
<dbReference type="EnsemblPlants" id="Pp3c6_7610V3.11">
    <property type="protein sequence ID" value="Pp3c6_7610V3.11"/>
    <property type="gene ID" value="Pp3c6_7610"/>
</dbReference>
<reference evidence="2 3" key="1">
    <citation type="journal article" date="2008" name="Science">
        <title>The Physcomitrella genome reveals evolutionary insights into the conquest of land by plants.</title>
        <authorList>
            <person name="Rensing S."/>
            <person name="Lang D."/>
            <person name="Zimmer A."/>
            <person name="Terry A."/>
            <person name="Salamov A."/>
            <person name="Shapiro H."/>
            <person name="Nishiyama T."/>
            <person name="Perroud P.-F."/>
            <person name="Lindquist E."/>
            <person name="Kamisugi Y."/>
            <person name="Tanahashi T."/>
            <person name="Sakakibara K."/>
            <person name="Fujita T."/>
            <person name="Oishi K."/>
            <person name="Shin-I T."/>
            <person name="Kuroki Y."/>
            <person name="Toyoda A."/>
            <person name="Suzuki Y."/>
            <person name="Hashimoto A."/>
            <person name="Yamaguchi K."/>
            <person name="Sugano A."/>
            <person name="Kohara Y."/>
            <person name="Fujiyama A."/>
            <person name="Anterola A."/>
            <person name="Aoki S."/>
            <person name="Ashton N."/>
            <person name="Barbazuk W.B."/>
            <person name="Barker E."/>
            <person name="Bennetzen J."/>
            <person name="Bezanilla M."/>
            <person name="Blankenship R."/>
            <person name="Cho S.H."/>
            <person name="Dutcher S."/>
            <person name="Estelle M."/>
            <person name="Fawcett J.A."/>
            <person name="Gundlach H."/>
            <person name="Hanada K."/>
            <person name="Heyl A."/>
            <person name="Hicks K.A."/>
            <person name="Hugh J."/>
            <person name="Lohr M."/>
            <person name="Mayer K."/>
            <person name="Melkozernov A."/>
            <person name="Murata T."/>
            <person name="Nelson D."/>
            <person name="Pils B."/>
            <person name="Prigge M."/>
            <person name="Reiss B."/>
            <person name="Renner T."/>
            <person name="Rombauts S."/>
            <person name="Rushton P."/>
            <person name="Sanderfoot A."/>
            <person name="Schween G."/>
            <person name="Shiu S.-H."/>
            <person name="Stueber K."/>
            <person name="Theodoulou F.L."/>
            <person name="Tu H."/>
            <person name="Van de Peer Y."/>
            <person name="Verrier P.J."/>
            <person name="Waters E."/>
            <person name="Wood A."/>
            <person name="Yang L."/>
            <person name="Cove D."/>
            <person name="Cuming A."/>
            <person name="Hasebe M."/>
            <person name="Lucas S."/>
            <person name="Mishler D.B."/>
            <person name="Reski R."/>
            <person name="Grigoriev I."/>
            <person name="Quatrano R.S."/>
            <person name="Boore J.L."/>
        </authorList>
    </citation>
    <scope>NUCLEOTIDE SEQUENCE [LARGE SCALE GENOMIC DNA]</scope>
    <source>
        <strain evidence="2 3">cv. Gransden 2004</strain>
    </source>
</reference>
<gene>
    <name evidence="2" type="primary">LOC112284031</name>
</gene>
<dbReference type="PANTHER" id="PTHR33356">
    <property type="entry name" value="TIP41-LIKE PROTEIN"/>
    <property type="match status" value="1"/>
</dbReference>
<feature type="region of interest" description="Disordered" evidence="1">
    <location>
        <begin position="120"/>
        <end position="141"/>
    </location>
</feature>
<evidence type="ECO:0000313" key="3">
    <source>
        <dbReference type="Proteomes" id="UP000006727"/>
    </source>
</evidence>
<dbReference type="PANTHER" id="PTHR33356:SF5">
    <property type="entry name" value="TIP41-LIKE PROTEIN"/>
    <property type="match status" value="1"/>
</dbReference>
<dbReference type="AlphaFoldDB" id="A0A7I4E2N3"/>
<dbReference type="Proteomes" id="UP000006727">
    <property type="component" value="Chromosome 6"/>
</dbReference>
<feature type="region of interest" description="Disordered" evidence="1">
    <location>
        <begin position="186"/>
        <end position="207"/>
    </location>
</feature>
<keyword evidence="3" id="KW-1185">Reference proteome</keyword>
<sequence>MSPQSCSPQNAYLHKRDPVYFPCESHGNDQSVEVSTSLVDTSSVSAETESDDDGELLQCLAQQIAHSMLDEESKADTCAEDVRRSGCSGAPDISNVELSGGRPSPSNWCNSRWSSGHLLPSSQSSSSVSSQVSSPSSAPSFGNEDAWDTLYAAAGEVLKLNVHEKKISALSNDGPPPSIVCHKALRGQTQQSRTSGHHGRNSPSHSARKLEECITFNKQSQKNWASQCVAMHTMANQGGSQFPQHQRHHQLFSANGQRTLNNFSPGSQVDCKNMWRNRQTDLNAGSGVRVVFLGAASGRDSGTGVFLPRSFVNAPEHKKRGGVLTRAKSPEEGVWPTLQQSMHRTILRQPVAHEPCLPTEWTY</sequence>
<evidence type="ECO:0000313" key="2">
    <source>
        <dbReference type="EnsemblPlants" id="Pp3c6_7610V3.5"/>
    </source>
</evidence>
<dbReference type="RefSeq" id="XP_024379279.1">
    <property type="nucleotide sequence ID" value="XM_024523511.2"/>
</dbReference>
<dbReference type="Gramene" id="Pp3c6_7610V3.5">
    <property type="protein sequence ID" value="Pp3c6_7610V3.5"/>
    <property type="gene ID" value="Pp3c6_7610"/>
</dbReference>
<dbReference type="Gramene" id="Pp3c6_7610V3.7">
    <property type="protein sequence ID" value="Pp3c6_7610V3.7"/>
    <property type="gene ID" value="Pp3c6_7610"/>
</dbReference>
<feature type="region of interest" description="Disordered" evidence="1">
    <location>
        <begin position="24"/>
        <end position="54"/>
    </location>
</feature>
<proteinExistence type="predicted"/>
<dbReference type="EMBL" id="ABEU02000006">
    <property type="status" value="NOT_ANNOTATED_CDS"/>
    <property type="molecule type" value="Genomic_DNA"/>
</dbReference>
<reference evidence="2 3" key="2">
    <citation type="journal article" date="2018" name="Plant J.">
        <title>The Physcomitrella patens chromosome-scale assembly reveals moss genome structure and evolution.</title>
        <authorList>
            <person name="Lang D."/>
            <person name="Ullrich K.K."/>
            <person name="Murat F."/>
            <person name="Fuchs J."/>
            <person name="Jenkins J."/>
            <person name="Haas F.B."/>
            <person name="Piednoel M."/>
            <person name="Gundlach H."/>
            <person name="Van Bel M."/>
            <person name="Meyberg R."/>
            <person name="Vives C."/>
            <person name="Morata J."/>
            <person name="Symeonidi A."/>
            <person name="Hiss M."/>
            <person name="Muchero W."/>
            <person name="Kamisugi Y."/>
            <person name="Saleh O."/>
            <person name="Blanc G."/>
            <person name="Decker E.L."/>
            <person name="van Gessel N."/>
            <person name="Grimwood J."/>
            <person name="Hayes R.D."/>
            <person name="Graham S.W."/>
            <person name="Gunter L.E."/>
            <person name="McDaniel S.F."/>
            <person name="Hoernstein S.N.W."/>
            <person name="Larsson A."/>
            <person name="Li F.W."/>
            <person name="Perroud P.F."/>
            <person name="Phillips J."/>
            <person name="Ranjan P."/>
            <person name="Rokshar D.S."/>
            <person name="Rothfels C.J."/>
            <person name="Schneider L."/>
            <person name="Shu S."/>
            <person name="Stevenson D.W."/>
            <person name="Thummler F."/>
            <person name="Tillich M."/>
            <person name="Villarreal Aguilar J.C."/>
            <person name="Widiez T."/>
            <person name="Wong G.K."/>
            <person name="Wymore A."/>
            <person name="Zhang Y."/>
            <person name="Zimmer A.D."/>
            <person name="Quatrano R.S."/>
            <person name="Mayer K.F.X."/>
            <person name="Goodstein D."/>
            <person name="Casacuberta J.M."/>
            <person name="Vandepoele K."/>
            <person name="Reski R."/>
            <person name="Cuming A.C."/>
            <person name="Tuskan G.A."/>
            <person name="Maumus F."/>
            <person name="Salse J."/>
            <person name="Schmutz J."/>
            <person name="Rensing S.A."/>
        </authorList>
    </citation>
    <scope>NUCLEOTIDE SEQUENCE [LARGE SCALE GENOMIC DNA]</scope>
    <source>
        <strain evidence="2 3">cv. Gransden 2004</strain>
    </source>
</reference>
<evidence type="ECO:0000256" key="1">
    <source>
        <dbReference type="SAM" id="MobiDB-lite"/>
    </source>
</evidence>
<name>A0A7I4E2N3_PHYPA</name>
<feature type="compositionally biased region" description="Low complexity" evidence="1">
    <location>
        <begin position="120"/>
        <end position="137"/>
    </location>
</feature>
<dbReference type="Gramene" id="Pp3c6_7610V3.6">
    <property type="protein sequence ID" value="Pp3c6_7610V3.6"/>
    <property type="gene ID" value="Pp3c6_7610"/>
</dbReference>
<organism evidence="2 3">
    <name type="scientific">Physcomitrium patens</name>
    <name type="common">Spreading-leaved earth moss</name>
    <name type="synonym">Physcomitrella patens</name>
    <dbReference type="NCBI Taxonomy" id="3218"/>
    <lineage>
        <taxon>Eukaryota</taxon>
        <taxon>Viridiplantae</taxon>
        <taxon>Streptophyta</taxon>
        <taxon>Embryophyta</taxon>
        <taxon>Bryophyta</taxon>
        <taxon>Bryophytina</taxon>
        <taxon>Bryopsida</taxon>
        <taxon>Funariidae</taxon>
        <taxon>Funariales</taxon>
        <taxon>Funariaceae</taxon>
        <taxon>Physcomitrium</taxon>
    </lineage>
</organism>
<feature type="compositionally biased region" description="Low complexity" evidence="1">
    <location>
        <begin position="31"/>
        <end position="45"/>
    </location>
</feature>
<dbReference type="Gramene" id="Pp3c6_7610V3.11">
    <property type="protein sequence ID" value="Pp3c6_7610V3.11"/>
    <property type="gene ID" value="Pp3c6_7610"/>
</dbReference>
<dbReference type="GeneID" id="112284031"/>
<accession>A0A7I4E2N3</accession>
<dbReference type="RefSeq" id="XP_024379280.1">
    <property type="nucleotide sequence ID" value="XM_024523512.2"/>
</dbReference>
<protein>
    <submittedName>
        <fullName evidence="2">Uncharacterized protein</fullName>
    </submittedName>
</protein>
<dbReference type="EnsemblPlants" id="Pp3c6_7610V3.5">
    <property type="protein sequence ID" value="Pp3c6_7610V3.5"/>
    <property type="gene ID" value="Pp3c6_7610"/>
</dbReference>
<dbReference type="EnsemblPlants" id="Pp3c6_7610V3.6">
    <property type="protein sequence ID" value="Pp3c6_7610V3.6"/>
    <property type="gene ID" value="Pp3c6_7610"/>
</dbReference>
<reference evidence="2" key="3">
    <citation type="submission" date="2020-12" db="UniProtKB">
        <authorList>
            <consortium name="EnsemblPlants"/>
        </authorList>
    </citation>
    <scope>IDENTIFICATION</scope>
</reference>